<dbReference type="Proteomes" id="UP000199705">
    <property type="component" value="Unassembled WGS sequence"/>
</dbReference>
<proteinExistence type="predicted"/>
<gene>
    <name evidence="2" type="ORF">SAMN05192573_11088</name>
</gene>
<dbReference type="RefSeq" id="WP_091170586.1">
    <property type="nucleotide sequence ID" value="NZ_FNCG01000010.1"/>
</dbReference>
<dbReference type="InterPro" id="IPR000595">
    <property type="entry name" value="cNMP-bd_dom"/>
</dbReference>
<dbReference type="AlphaFoldDB" id="A0A1G8D013"/>
<feature type="domain" description="Cyclic nucleotide-binding" evidence="1">
    <location>
        <begin position="30"/>
        <end position="117"/>
    </location>
</feature>
<keyword evidence="3" id="KW-1185">Reference proteome</keyword>
<accession>A0A1G8D013</accession>
<sequence length="194" mass="22538">MFEVFRKYLADKINVSQADLAFIESVSVIRRLKKHQFLLNSGDKWKLNAFVCEGLLRKFSIDEKGQEHTVYFAVENWWTGDRESLMNDTSSKYNIEALDDSVVLLIHEDNFQRIFEKIPHFRDLVNSILQKSLNAAHARILAAIMSTAEEKYLFFLKSSPLLANRVPLHMQASYLGMTPETLSRIRKQLNTKKI</sequence>
<dbReference type="CDD" id="cd00038">
    <property type="entry name" value="CAP_ED"/>
    <property type="match status" value="1"/>
</dbReference>
<dbReference type="Gene3D" id="2.60.120.10">
    <property type="entry name" value="Jelly Rolls"/>
    <property type="match status" value="1"/>
</dbReference>
<evidence type="ECO:0000259" key="1">
    <source>
        <dbReference type="Pfam" id="PF00027"/>
    </source>
</evidence>
<reference evidence="3" key="1">
    <citation type="submission" date="2016-10" db="EMBL/GenBank/DDBJ databases">
        <authorList>
            <person name="Varghese N."/>
            <person name="Submissions S."/>
        </authorList>
    </citation>
    <scope>NUCLEOTIDE SEQUENCE [LARGE SCALE GENOMIC DNA]</scope>
    <source>
        <strain evidence="3">Gh-67</strain>
    </source>
</reference>
<organism evidence="2 3">
    <name type="scientific">Mucilaginibacter gossypii</name>
    <dbReference type="NCBI Taxonomy" id="551996"/>
    <lineage>
        <taxon>Bacteria</taxon>
        <taxon>Pseudomonadati</taxon>
        <taxon>Bacteroidota</taxon>
        <taxon>Sphingobacteriia</taxon>
        <taxon>Sphingobacteriales</taxon>
        <taxon>Sphingobacteriaceae</taxon>
        <taxon>Mucilaginibacter</taxon>
    </lineage>
</organism>
<dbReference type="InterPro" id="IPR014710">
    <property type="entry name" value="RmlC-like_jellyroll"/>
</dbReference>
<dbReference type="Pfam" id="PF00027">
    <property type="entry name" value="cNMP_binding"/>
    <property type="match status" value="1"/>
</dbReference>
<protein>
    <submittedName>
        <fullName evidence="2">cAMP-binding domain of CRP or a regulatory subunit of cAMP-dependent protein kinases</fullName>
    </submittedName>
</protein>
<evidence type="ECO:0000313" key="2">
    <source>
        <dbReference type="EMBL" id="SDH51207.1"/>
    </source>
</evidence>
<dbReference type="GO" id="GO:0016301">
    <property type="term" value="F:kinase activity"/>
    <property type="evidence" value="ECO:0007669"/>
    <property type="project" value="UniProtKB-KW"/>
</dbReference>
<dbReference type="EMBL" id="FNCG01000010">
    <property type="protein sequence ID" value="SDH51207.1"/>
    <property type="molecule type" value="Genomic_DNA"/>
</dbReference>
<keyword evidence="2" id="KW-0808">Transferase</keyword>
<dbReference type="InterPro" id="IPR018490">
    <property type="entry name" value="cNMP-bd_dom_sf"/>
</dbReference>
<dbReference type="STRING" id="551996.SAMN05192573_11088"/>
<name>A0A1G8D013_9SPHI</name>
<keyword evidence="2" id="KW-0418">Kinase</keyword>
<dbReference type="SUPFAM" id="SSF51206">
    <property type="entry name" value="cAMP-binding domain-like"/>
    <property type="match status" value="1"/>
</dbReference>
<evidence type="ECO:0000313" key="3">
    <source>
        <dbReference type="Proteomes" id="UP000199705"/>
    </source>
</evidence>